<comment type="cofactor">
    <cofactor evidence="1">
        <name>Mn(2+)</name>
        <dbReference type="ChEBI" id="CHEBI:29035"/>
    </cofactor>
</comment>
<evidence type="ECO:0000256" key="5">
    <source>
        <dbReference type="ARBA" id="ARBA00023211"/>
    </source>
</evidence>
<dbReference type="EMBL" id="MIKF01000053">
    <property type="protein sequence ID" value="RTE80655.1"/>
    <property type="molecule type" value="Genomic_DNA"/>
</dbReference>
<dbReference type="EC" id="3.1.3.16" evidence="8"/>
<evidence type="ECO:0000256" key="6">
    <source>
        <dbReference type="ARBA" id="ARBA00047761"/>
    </source>
</evidence>
<keyword evidence="4" id="KW-0904">Protein phosphatase</keyword>
<dbReference type="GO" id="GO:0004722">
    <property type="term" value="F:protein serine/threonine phosphatase activity"/>
    <property type="evidence" value="ECO:0007669"/>
    <property type="project" value="UniProtKB-EC"/>
</dbReference>
<evidence type="ECO:0000256" key="7">
    <source>
        <dbReference type="ARBA" id="ARBA00048336"/>
    </source>
</evidence>
<dbReference type="InterPro" id="IPR004843">
    <property type="entry name" value="Calcineurin-like_PHP"/>
</dbReference>
<evidence type="ECO:0000256" key="3">
    <source>
        <dbReference type="ARBA" id="ARBA00022801"/>
    </source>
</evidence>
<evidence type="ECO:0000256" key="1">
    <source>
        <dbReference type="ARBA" id="ARBA00001936"/>
    </source>
</evidence>
<feature type="region of interest" description="Disordered" evidence="9">
    <location>
        <begin position="136"/>
        <end position="158"/>
    </location>
</feature>
<dbReference type="InterPro" id="IPR050341">
    <property type="entry name" value="PP1_catalytic_subunit"/>
</dbReference>
<dbReference type="PANTHER" id="PTHR11668:SF300">
    <property type="entry name" value="SERINE_THREONINE-PROTEIN PHOSPHATASE"/>
    <property type="match status" value="1"/>
</dbReference>
<accession>A0A430LY38</accession>
<organism evidence="11 12">
    <name type="scientific">Fusarium euwallaceae</name>
    <dbReference type="NCBI Taxonomy" id="1147111"/>
    <lineage>
        <taxon>Eukaryota</taxon>
        <taxon>Fungi</taxon>
        <taxon>Dikarya</taxon>
        <taxon>Ascomycota</taxon>
        <taxon>Pezizomycotina</taxon>
        <taxon>Sordariomycetes</taxon>
        <taxon>Hypocreomycetidae</taxon>
        <taxon>Hypocreales</taxon>
        <taxon>Nectriaceae</taxon>
        <taxon>Fusarium</taxon>
        <taxon>Fusarium solani species complex</taxon>
    </lineage>
</organism>
<evidence type="ECO:0000313" key="12">
    <source>
        <dbReference type="Proteomes" id="UP000287124"/>
    </source>
</evidence>
<protein>
    <recommendedName>
        <fullName evidence="8">Serine/threonine-protein phosphatase</fullName>
        <ecNumber evidence="8">3.1.3.16</ecNumber>
    </recommendedName>
</protein>
<keyword evidence="5" id="KW-0464">Manganese</keyword>
<dbReference type="SMART" id="SM00156">
    <property type="entry name" value="PP2Ac"/>
    <property type="match status" value="1"/>
</dbReference>
<dbReference type="SUPFAM" id="SSF56300">
    <property type="entry name" value="Metallo-dependent phosphatases"/>
    <property type="match status" value="1"/>
</dbReference>
<feature type="compositionally biased region" description="Basic and acidic residues" evidence="9">
    <location>
        <begin position="136"/>
        <end position="148"/>
    </location>
</feature>
<comment type="similarity">
    <text evidence="8">Belongs to the PPP phosphatase family.</text>
</comment>
<keyword evidence="2" id="KW-0479">Metal-binding</keyword>
<dbReference type="GO" id="GO:0046872">
    <property type="term" value="F:metal ion binding"/>
    <property type="evidence" value="ECO:0007669"/>
    <property type="project" value="UniProtKB-KW"/>
</dbReference>
<evidence type="ECO:0000259" key="10">
    <source>
        <dbReference type="PROSITE" id="PS00125"/>
    </source>
</evidence>
<proteinExistence type="inferred from homology"/>
<feature type="domain" description="Serine/threonine specific protein phosphatases" evidence="10">
    <location>
        <begin position="478"/>
        <end position="483"/>
    </location>
</feature>
<comment type="catalytic activity">
    <reaction evidence="6">
        <text>O-phospho-L-seryl-[protein] + H2O = L-seryl-[protein] + phosphate</text>
        <dbReference type="Rhea" id="RHEA:20629"/>
        <dbReference type="Rhea" id="RHEA-COMP:9863"/>
        <dbReference type="Rhea" id="RHEA-COMP:11604"/>
        <dbReference type="ChEBI" id="CHEBI:15377"/>
        <dbReference type="ChEBI" id="CHEBI:29999"/>
        <dbReference type="ChEBI" id="CHEBI:43474"/>
        <dbReference type="ChEBI" id="CHEBI:83421"/>
        <dbReference type="EC" id="3.1.3.16"/>
    </reaction>
</comment>
<name>A0A430LY38_9HYPO</name>
<dbReference type="InterPro" id="IPR029052">
    <property type="entry name" value="Metallo-depent_PP-like"/>
</dbReference>
<gene>
    <name evidence="11" type="ORF">BHE90_004858</name>
</gene>
<keyword evidence="3 8" id="KW-0378">Hydrolase</keyword>
<dbReference type="GO" id="GO:0005634">
    <property type="term" value="C:nucleus"/>
    <property type="evidence" value="ECO:0007669"/>
    <property type="project" value="TreeGrafter"/>
</dbReference>
<dbReference type="InterPro" id="IPR006186">
    <property type="entry name" value="Ser/Thr-sp_prot-phosphatase"/>
</dbReference>
<sequence>MSSPFLSRQDIESWVPDAAASKSSVGFVAKLSTSIGRAMASLRKSLFELQDEACRASQDELDRFLLWCQGVGVADGHLDDILSQSNELHRQVLSLLLRLGSSVLQVISQILGQPSRLQLDDCDHLKALLNVVETMLRESDSDEHERPDTPSGSDSSDYGLVETMEEISAYVDCLLDLAPALDNPVLDIQANDAEKPRSRANESFTTSCEEALVYCRKIRDSFDTLPKYLVERLAEANVVRAAKIREIQYQATEKGTPANDGITESLFSDKHPQITDTTKSKQWKRHVFHDLKPGIWAEHESSHSSATSTSSVCVFCSANYQELGPAYYKHVSGHLREVSLSVLPQTTDEDEKSSTDDTGSLPQYRSQAGEDQIIEAGGYKPGVRISIPLPDIKFLCAEGRAVLQSQPVLLELLAPINVVGDIHGQFYDLLRMFNTAGFPPQSNYLFLGNYVDYGQHSLEVMCLLLAYKIKYPENFFLLRGNHEAASVNRDYGFYSECEQRYSISLWKDFVDMFNYMPLAAIVSDKVLCVHGGLSPDLLSMEQIREIERPIDIPDTGLVCDLVWSDYDADIVGWSESERGVSFTFGPDVVRRFLAKWDMDLIVRGSQVVDEGYQLSSDRQLVTLWTAPDWRGFVLCISE</sequence>
<dbReference type="PROSITE" id="PS00125">
    <property type="entry name" value="SER_THR_PHOSPHATASE"/>
    <property type="match status" value="1"/>
</dbReference>
<evidence type="ECO:0000256" key="2">
    <source>
        <dbReference type="ARBA" id="ARBA00022723"/>
    </source>
</evidence>
<reference evidence="11 12" key="1">
    <citation type="submission" date="2017-06" db="EMBL/GenBank/DDBJ databases">
        <title>Comparative genomic analysis of Ambrosia Fusariam Clade fungi.</title>
        <authorList>
            <person name="Stajich J.E."/>
            <person name="Carrillo J."/>
            <person name="Kijimoto T."/>
            <person name="Eskalen A."/>
            <person name="O'Donnell K."/>
            <person name="Kasson M."/>
        </authorList>
    </citation>
    <scope>NUCLEOTIDE SEQUENCE [LARGE SCALE GENOMIC DNA]</scope>
    <source>
        <strain evidence="11 12">UCR1854</strain>
    </source>
</reference>
<keyword evidence="12" id="KW-1185">Reference proteome</keyword>
<evidence type="ECO:0000313" key="11">
    <source>
        <dbReference type="EMBL" id="RTE80655.1"/>
    </source>
</evidence>
<comment type="caution">
    <text evidence="11">The sequence shown here is derived from an EMBL/GenBank/DDBJ whole genome shotgun (WGS) entry which is preliminary data.</text>
</comment>
<dbReference type="Pfam" id="PF00149">
    <property type="entry name" value="Metallophos"/>
    <property type="match status" value="1"/>
</dbReference>
<dbReference type="PANTHER" id="PTHR11668">
    <property type="entry name" value="SERINE/THREONINE PROTEIN PHOSPHATASE"/>
    <property type="match status" value="1"/>
</dbReference>
<dbReference type="GO" id="GO:0005737">
    <property type="term" value="C:cytoplasm"/>
    <property type="evidence" value="ECO:0007669"/>
    <property type="project" value="TreeGrafter"/>
</dbReference>
<evidence type="ECO:0000256" key="4">
    <source>
        <dbReference type="ARBA" id="ARBA00022912"/>
    </source>
</evidence>
<dbReference type="PRINTS" id="PR00114">
    <property type="entry name" value="STPHPHTASE"/>
</dbReference>
<dbReference type="FunFam" id="3.60.21.10:FF:000212">
    <property type="entry name" value="Serine/threonine-protein phosphatase"/>
    <property type="match status" value="1"/>
</dbReference>
<dbReference type="Proteomes" id="UP000287124">
    <property type="component" value="Unassembled WGS sequence"/>
</dbReference>
<dbReference type="Gene3D" id="3.60.21.10">
    <property type="match status" value="1"/>
</dbReference>
<feature type="region of interest" description="Disordered" evidence="9">
    <location>
        <begin position="344"/>
        <end position="366"/>
    </location>
</feature>
<evidence type="ECO:0000256" key="9">
    <source>
        <dbReference type="SAM" id="MobiDB-lite"/>
    </source>
</evidence>
<evidence type="ECO:0000256" key="8">
    <source>
        <dbReference type="RuleBase" id="RU004273"/>
    </source>
</evidence>
<comment type="catalytic activity">
    <reaction evidence="7 8">
        <text>O-phospho-L-threonyl-[protein] + H2O = L-threonyl-[protein] + phosphate</text>
        <dbReference type="Rhea" id="RHEA:47004"/>
        <dbReference type="Rhea" id="RHEA-COMP:11060"/>
        <dbReference type="Rhea" id="RHEA-COMP:11605"/>
        <dbReference type="ChEBI" id="CHEBI:15377"/>
        <dbReference type="ChEBI" id="CHEBI:30013"/>
        <dbReference type="ChEBI" id="CHEBI:43474"/>
        <dbReference type="ChEBI" id="CHEBI:61977"/>
        <dbReference type="EC" id="3.1.3.16"/>
    </reaction>
</comment>
<dbReference type="AlphaFoldDB" id="A0A430LY38"/>